<name>A0A935PXP1_9PROT</name>
<organism evidence="2 3">
    <name type="scientific">Candidatus Accumulibacter proximus</name>
    <dbReference type="NCBI Taxonomy" id="2954385"/>
    <lineage>
        <taxon>Bacteria</taxon>
        <taxon>Pseudomonadati</taxon>
        <taxon>Pseudomonadota</taxon>
        <taxon>Betaproteobacteria</taxon>
        <taxon>Candidatus Accumulibacter</taxon>
    </lineage>
</organism>
<sequence>MLKDRGLDFTMVREIKAGSLPVQVVSPAEVPLQGRRDTSAEAGSSSNGRQAPSVSSHQEFLDKVSHG</sequence>
<comment type="caution">
    <text evidence="2">The sequence shown here is derived from an EMBL/GenBank/DDBJ whole genome shotgun (WGS) entry which is preliminary data.</text>
</comment>
<feature type="region of interest" description="Disordered" evidence="1">
    <location>
        <begin position="28"/>
        <end position="67"/>
    </location>
</feature>
<accession>A0A935PXP1</accession>
<dbReference type="AlphaFoldDB" id="A0A935PXP1"/>
<evidence type="ECO:0000313" key="3">
    <source>
        <dbReference type="Proteomes" id="UP000697998"/>
    </source>
</evidence>
<dbReference type="EMBL" id="JADJMH010000003">
    <property type="protein sequence ID" value="MBK7674308.1"/>
    <property type="molecule type" value="Genomic_DNA"/>
</dbReference>
<evidence type="ECO:0000313" key="2">
    <source>
        <dbReference type="EMBL" id="MBK7674308.1"/>
    </source>
</evidence>
<proteinExistence type="predicted"/>
<evidence type="ECO:0000256" key="1">
    <source>
        <dbReference type="SAM" id="MobiDB-lite"/>
    </source>
</evidence>
<reference evidence="2 3" key="1">
    <citation type="submission" date="2020-10" db="EMBL/GenBank/DDBJ databases">
        <title>Connecting structure to function with the recovery of over 1000 high-quality activated sludge metagenome-assembled genomes encoding full-length rRNA genes using long-read sequencing.</title>
        <authorList>
            <person name="Singleton C.M."/>
            <person name="Petriglieri F."/>
            <person name="Kristensen J.M."/>
            <person name="Kirkegaard R.H."/>
            <person name="Michaelsen T.Y."/>
            <person name="Andersen M.H."/>
            <person name="Karst S.M."/>
            <person name="Dueholm M.S."/>
            <person name="Nielsen P.H."/>
            <person name="Albertsen M."/>
        </authorList>
    </citation>
    <scope>NUCLEOTIDE SEQUENCE [LARGE SCALE GENOMIC DNA]</scope>
    <source>
        <strain evidence="2">EsbW_18-Q3-R4-48_BATAC.285</strain>
    </source>
</reference>
<dbReference type="Proteomes" id="UP000697998">
    <property type="component" value="Unassembled WGS sequence"/>
</dbReference>
<gene>
    <name evidence="2" type="ORF">IPJ27_05810</name>
</gene>
<protein>
    <submittedName>
        <fullName evidence="2">Uncharacterized protein</fullName>
    </submittedName>
</protein>
<feature type="compositionally biased region" description="Polar residues" evidence="1">
    <location>
        <begin position="41"/>
        <end position="58"/>
    </location>
</feature>